<dbReference type="Pfam" id="PF08830">
    <property type="entry name" value="DUF1806"/>
    <property type="match status" value="1"/>
</dbReference>
<accession>A0ABT5VJK4</accession>
<dbReference type="EMBL" id="JAOTPO010000010">
    <property type="protein sequence ID" value="MDE5414628.1"/>
    <property type="molecule type" value="Genomic_DNA"/>
</dbReference>
<keyword evidence="2" id="KW-1185">Reference proteome</keyword>
<evidence type="ECO:0000313" key="1">
    <source>
        <dbReference type="EMBL" id="MDE5414628.1"/>
    </source>
</evidence>
<dbReference type="SUPFAM" id="SSF89442">
    <property type="entry name" value="Hypothetical protein YojF"/>
    <property type="match status" value="1"/>
</dbReference>
<reference evidence="1" key="1">
    <citation type="submission" date="2024-05" db="EMBL/GenBank/DDBJ databases">
        <title>Alkalihalobacillus sp. strain MEB203 novel alkaliphilic bacterium from Lonar Lake, India.</title>
        <authorList>
            <person name="Joshi A."/>
            <person name="Thite S."/>
            <person name="Mengade P."/>
        </authorList>
    </citation>
    <scope>NUCLEOTIDE SEQUENCE</scope>
    <source>
        <strain evidence="1">MEB 203</strain>
    </source>
</reference>
<comment type="caution">
    <text evidence="1">The sequence shown here is derived from an EMBL/GenBank/DDBJ whole genome shotgun (WGS) entry which is preliminary data.</text>
</comment>
<protein>
    <submittedName>
        <fullName evidence="1">YojF family protein</fullName>
    </submittedName>
</protein>
<sequence>MEAINKEFVQEMINKMANQDVYVHLETTNGAYTAYRNGTPFSSGVFIRNGKVSYEHGKITGNGPHRVGLKIDLGWIYAEGLTHCEMNGDQLLLAGLDDQGRLAVSLQLSPHPFK</sequence>
<evidence type="ECO:0000313" key="2">
    <source>
        <dbReference type="Proteomes" id="UP001148125"/>
    </source>
</evidence>
<proteinExistence type="predicted"/>
<dbReference type="Gene3D" id="2.70.180.10">
    <property type="entry name" value="Hypothetical protein YojF"/>
    <property type="match status" value="1"/>
</dbReference>
<name>A0ABT5VJK4_9BACI</name>
<dbReference type="RefSeq" id="WP_275119242.1">
    <property type="nucleotide sequence ID" value="NZ_JAOTPO010000010.1"/>
</dbReference>
<organism evidence="1 2">
    <name type="scientific">Alkalihalobacterium chitinilyticum</name>
    <dbReference type="NCBI Taxonomy" id="2980103"/>
    <lineage>
        <taxon>Bacteria</taxon>
        <taxon>Bacillati</taxon>
        <taxon>Bacillota</taxon>
        <taxon>Bacilli</taxon>
        <taxon>Bacillales</taxon>
        <taxon>Bacillaceae</taxon>
        <taxon>Alkalihalobacterium</taxon>
    </lineage>
</organism>
<dbReference type="InterPro" id="IPR036492">
    <property type="entry name" value="YojF_sf"/>
</dbReference>
<dbReference type="InterPro" id="IPR014934">
    <property type="entry name" value="DUF1806"/>
</dbReference>
<gene>
    <name evidence="1" type="ORF">N7Z68_14715</name>
</gene>
<dbReference type="Proteomes" id="UP001148125">
    <property type="component" value="Unassembled WGS sequence"/>
</dbReference>